<evidence type="ECO:0000313" key="1">
    <source>
        <dbReference type="EMBL" id="NHO54160.1"/>
    </source>
</evidence>
<accession>A0A967EDM3</accession>
<dbReference type="GO" id="GO:0016788">
    <property type="term" value="F:hydrolase activity, acting on ester bonds"/>
    <property type="evidence" value="ECO:0007669"/>
    <property type="project" value="UniProtKB-ARBA"/>
</dbReference>
<evidence type="ECO:0000313" key="2">
    <source>
        <dbReference type="Proteomes" id="UP000597459"/>
    </source>
</evidence>
<dbReference type="Gene3D" id="3.40.50.1110">
    <property type="entry name" value="SGNH hydrolase"/>
    <property type="match status" value="1"/>
</dbReference>
<keyword evidence="2" id="KW-1185">Reference proteome</keyword>
<organism evidence="1 2">
    <name type="scientific">Acetobacter estunensis</name>
    <dbReference type="NCBI Taxonomy" id="104097"/>
    <lineage>
        <taxon>Bacteria</taxon>
        <taxon>Pseudomonadati</taxon>
        <taxon>Pseudomonadota</taxon>
        <taxon>Alphaproteobacteria</taxon>
        <taxon>Acetobacterales</taxon>
        <taxon>Acetobacteraceae</taxon>
        <taxon>Acetobacter</taxon>
    </lineage>
</organism>
<dbReference type="RefSeq" id="WP_166315720.1">
    <property type="nucleotide sequence ID" value="NZ_WOTH01000017.1"/>
</dbReference>
<dbReference type="AlphaFoldDB" id="A0A967EDM3"/>
<gene>
    <name evidence="1" type="ORF">GOB87_09365</name>
</gene>
<dbReference type="Proteomes" id="UP000597459">
    <property type="component" value="Unassembled WGS sequence"/>
</dbReference>
<dbReference type="InterPro" id="IPR036514">
    <property type="entry name" value="SGNH_hydro_sf"/>
</dbReference>
<comment type="caution">
    <text evidence="1">The sequence shown here is derived from an EMBL/GenBank/DDBJ whole genome shotgun (WGS) entry which is preliminary data.</text>
</comment>
<name>A0A967EDM3_9PROT</name>
<reference evidence="1" key="1">
    <citation type="submission" date="2019-11" db="EMBL/GenBank/DDBJ databases">
        <title>Description of new Acetobacter species.</title>
        <authorList>
            <person name="Cleenwerck I."/>
            <person name="Sombolestani A.S."/>
        </authorList>
    </citation>
    <scope>NUCLEOTIDE SEQUENCE</scope>
    <source>
        <strain evidence="1">LMG 1626</strain>
    </source>
</reference>
<dbReference type="SUPFAM" id="SSF52266">
    <property type="entry name" value="SGNH hydrolase"/>
    <property type="match status" value="1"/>
</dbReference>
<sequence length="694" mass="69610">MTETSAGTSAALLSPYQLTGPTSLSVGAKATYTLTPPSGTTLTSAVTVTPACTLAGTFAPSSVVLAAGSTSSVAFTFTPTTAGSGTLATTNSGGLTDPNGISVFAIALSTAFTTFTLTGPTSLVVGTPATYAVTPGSGTALASAVTITPSCTLSGTFSPTSVTIPAGSTAAATFTFIPSESGAGTVSVTNTGGLSNPSDLFVTSNASAPIYTAYGISGPRSVLVGTPATYTLTPGTGAAHASAITLTPDCTLAGTFSPSRLTFAAGSTAPVTFTFTASAAGNGLMSVSNSATLTDPASFTLTALSGAASTALPVDCESFLFSPGNWSGDAGRRGSGWRRTWNVGAWLKVVWLASATPTATLHLGPSGTGAYVTMFLNGTAMTNLSAQGDITLSGITAGQVNTLEVFLTRTPDSSRWNGGANCLSVSGMTLDAASSLARASISRSWGKIVGDDLAEGIAADDGADNVLCAWPYLVLRAMDNAGYDTCISASADSGYLTPGDSTKDVPAFHVVAGSSNGMGGAYNDSLSRWNRIDAGISALDSDGMLSSYGDAGTAPSWVAFNLLANDAAASASTSDATAAMTHSLVAHRAAAPDAWLFPIMPFAFHDASAYGSSWAQVFNSALSAYQLAYPDDEKVVAIDVGARLSLLLRANPGLYTTTDGKRLTAEGHAVFASIVSGAILAALGSGRQRICTFY</sequence>
<proteinExistence type="predicted"/>
<dbReference type="EMBL" id="WOTH01000017">
    <property type="protein sequence ID" value="NHO54160.1"/>
    <property type="molecule type" value="Genomic_DNA"/>
</dbReference>
<protein>
    <submittedName>
        <fullName evidence="1">Uncharacterized protein</fullName>
    </submittedName>
</protein>